<organism evidence="1 2">
    <name type="scientific">Amycolatopsis pretoriensis</name>
    <dbReference type="NCBI Taxonomy" id="218821"/>
    <lineage>
        <taxon>Bacteria</taxon>
        <taxon>Bacillati</taxon>
        <taxon>Actinomycetota</taxon>
        <taxon>Actinomycetes</taxon>
        <taxon>Pseudonocardiales</taxon>
        <taxon>Pseudonocardiaceae</taxon>
        <taxon>Amycolatopsis</taxon>
    </lineage>
</organism>
<name>A0A1H5QVI1_9PSEU</name>
<sequence length="137" mass="14526">MATTTTHTGPADTTKALEQAATAAKLGPVTVTTLDHPNGDPVLLFELDPASPTKARTLGRWLERIEVDDAIAGKFRSADSCVRLSIRGRWPGGRLIVVATFDEISEPAQAAVIAAEIERQDVPRLVANLIACENPAG</sequence>
<dbReference type="AlphaFoldDB" id="A0A1H5QVI1"/>
<dbReference type="EMBL" id="FNUJ01000005">
    <property type="protein sequence ID" value="SEF30156.1"/>
    <property type="molecule type" value="Genomic_DNA"/>
</dbReference>
<protein>
    <submittedName>
        <fullName evidence="1">Uncharacterized protein</fullName>
    </submittedName>
</protein>
<dbReference type="RefSeq" id="WP_086679319.1">
    <property type="nucleotide sequence ID" value="NZ_FNUJ01000005.1"/>
</dbReference>
<reference evidence="2" key="1">
    <citation type="submission" date="2016-10" db="EMBL/GenBank/DDBJ databases">
        <authorList>
            <person name="Varghese N."/>
            <person name="Submissions S."/>
        </authorList>
    </citation>
    <scope>NUCLEOTIDE SEQUENCE [LARGE SCALE GENOMIC DNA]</scope>
    <source>
        <strain evidence="2">DSM 44654</strain>
    </source>
</reference>
<dbReference type="OrthoDB" id="4546548at2"/>
<dbReference type="STRING" id="218821.SAMN05421837_10533"/>
<gene>
    <name evidence="1" type="ORF">SAMN05421837_10533</name>
</gene>
<keyword evidence="2" id="KW-1185">Reference proteome</keyword>
<proteinExistence type="predicted"/>
<accession>A0A1H5QVI1</accession>
<dbReference type="Proteomes" id="UP000198878">
    <property type="component" value="Unassembled WGS sequence"/>
</dbReference>
<evidence type="ECO:0000313" key="1">
    <source>
        <dbReference type="EMBL" id="SEF30156.1"/>
    </source>
</evidence>
<evidence type="ECO:0000313" key="2">
    <source>
        <dbReference type="Proteomes" id="UP000198878"/>
    </source>
</evidence>